<comment type="caution">
    <text evidence="1">The sequence shown here is derived from an EMBL/GenBank/DDBJ whole genome shotgun (WGS) entry which is preliminary data.</text>
</comment>
<gene>
    <name evidence="1" type="ORF">NA57DRAFT_79709</name>
</gene>
<reference evidence="1" key="1">
    <citation type="journal article" date="2020" name="Stud. Mycol.">
        <title>101 Dothideomycetes genomes: a test case for predicting lifestyles and emergence of pathogens.</title>
        <authorList>
            <person name="Haridas S."/>
            <person name="Albert R."/>
            <person name="Binder M."/>
            <person name="Bloem J."/>
            <person name="Labutti K."/>
            <person name="Salamov A."/>
            <person name="Andreopoulos B."/>
            <person name="Baker S."/>
            <person name="Barry K."/>
            <person name="Bills G."/>
            <person name="Bluhm B."/>
            <person name="Cannon C."/>
            <person name="Castanera R."/>
            <person name="Culley D."/>
            <person name="Daum C."/>
            <person name="Ezra D."/>
            <person name="Gonzalez J."/>
            <person name="Henrissat B."/>
            <person name="Kuo A."/>
            <person name="Liang C."/>
            <person name="Lipzen A."/>
            <person name="Lutzoni F."/>
            <person name="Magnuson J."/>
            <person name="Mondo S."/>
            <person name="Nolan M."/>
            <person name="Ohm R."/>
            <person name="Pangilinan J."/>
            <person name="Park H.-J."/>
            <person name="Ramirez L."/>
            <person name="Alfaro M."/>
            <person name="Sun H."/>
            <person name="Tritt A."/>
            <person name="Yoshinaga Y."/>
            <person name="Zwiers L.-H."/>
            <person name="Turgeon B."/>
            <person name="Goodwin S."/>
            <person name="Spatafora J."/>
            <person name="Crous P."/>
            <person name="Grigoriev I."/>
        </authorList>
    </citation>
    <scope>NUCLEOTIDE SEQUENCE</scope>
    <source>
        <strain evidence="1">CBS 133067</strain>
    </source>
</reference>
<protein>
    <submittedName>
        <fullName evidence="1">Uncharacterized protein</fullName>
    </submittedName>
</protein>
<organism evidence="1 2">
    <name type="scientific">Rhizodiscina lignyota</name>
    <dbReference type="NCBI Taxonomy" id="1504668"/>
    <lineage>
        <taxon>Eukaryota</taxon>
        <taxon>Fungi</taxon>
        <taxon>Dikarya</taxon>
        <taxon>Ascomycota</taxon>
        <taxon>Pezizomycotina</taxon>
        <taxon>Dothideomycetes</taxon>
        <taxon>Pleosporomycetidae</taxon>
        <taxon>Aulographales</taxon>
        <taxon>Rhizodiscinaceae</taxon>
        <taxon>Rhizodiscina</taxon>
    </lineage>
</organism>
<proteinExistence type="predicted"/>
<dbReference type="OrthoDB" id="5428863at2759"/>
<dbReference type="AlphaFoldDB" id="A0A9P4IBH0"/>
<evidence type="ECO:0000313" key="2">
    <source>
        <dbReference type="Proteomes" id="UP000799772"/>
    </source>
</evidence>
<dbReference type="Proteomes" id="UP000799772">
    <property type="component" value="Unassembled WGS sequence"/>
</dbReference>
<dbReference type="PANTHER" id="PTHR33112:SF16">
    <property type="entry name" value="HETEROKARYON INCOMPATIBILITY DOMAIN-CONTAINING PROTEIN"/>
    <property type="match status" value="1"/>
</dbReference>
<accession>A0A9P4IBH0</accession>
<name>A0A9P4IBH0_9PEZI</name>
<dbReference type="PANTHER" id="PTHR33112">
    <property type="entry name" value="DOMAIN PROTEIN, PUTATIVE-RELATED"/>
    <property type="match status" value="1"/>
</dbReference>
<evidence type="ECO:0000313" key="1">
    <source>
        <dbReference type="EMBL" id="KAF2095221.1"/>
    </source>
</evidence>
<sequence>MAAGGGRYNFEFLQWPNFRIYNRLVTSYNDRLLTYQTDVIKAFSAILNSLSLSFPGGFCHGMPEFYFDFALLWKPNYPTKRRRGPFPSWSWIHEEEEFDLEVAIEITPMVTWYKTSRQTGERCWMIHSNVSSREDLIQGETCEVIIISAGSARRDEIDLAKVWLPEWKSIDEIKELALYEFYNVLWIERKGDVAYRKALGRVWKEAWHRQDVEEIDVVLG</sequence>
<dbReference type="EMBL" id="ML978132">
    <property type="protein sequence ID" value="KAF2095221.1"/>
    <property type="molecule type" value="Genomic_DNA"/>
</dbReference>
<keyword evidence="2" id="KW-1185">Reference proteome</keyword>